<dbReference type="AlphaFoldDB" id="A0A0D7F4Q7"/>
<reference evidence="8 9" key="1">
    <citation type="submission" date="2014-11" db="EMBL/GenBank/DDBJ databases">
        <title>Genomics and ecophysiology of heterotrophic nitrogen fixing bacteria isolated from estuarine surface water.</title>
        <authorList>
            <person name="Bentzon-Tilia M."/>
            <person name="Severin I."/>
            <person name="Hansen L.H."/>
            <person name="Riemann L."/>
        </authorList>
    </citation>
    <scope>NUCLEOTIDE SEQUENCE [LARGE SCALE GENOMIC DNA]</scope>
    <source>
        <strain evidence="8 9">BAL398</strain>
    </source>
</reference>
<dbReference type="CDD" id="cd03224">
    <property type="entry name" value="ABC_TM1139_LivF_branched"/>
    <property type="match status" value="1"/>
</dbReference>
<comment type="similarity">
    <text evidence="1">Belongs to the ABC transporter superfamily.</text>
</comment>
<keyword evidence="4" id="KW-0067">ATP-binding</keyword>
<evidence type="ECO:0000313" key="8">
    <source>
        <dbReference type="EMBL" id="KIZ47756.1"/>
    </source>
</evidence>
<dbReference type="PANTHER" id="PTHR43820">
    <property type="entry name" value="HIGH-AFFINITY BRANCHED-CHAIN AMINO ACID TRANSPORT ATP-BINDING PROTEIN LIVF"/>
    <property type="match status" value="1"/>
</dbReference>
<dbReference type="Gene3D" id="3.40.50.300">
    <property type="entry name" value="P-loop containing nucleotide triphosphate hydrolases"/>
    <property type="match status" value="1"/>
</dbReference>
<dbReference type="InterPro" id="IPR052156">
    <property type="entry name" value="BCAA_Transport_ATP-bd_LivF"/>
</dbReference>
<evidence type="ECO:0000259" key="7">
    <source>
        <dbReference type="PROSITE" id="PS50893"/>
    </source>
</evidence>
<dbReference type="GO" id="GO:0015658">
    <property type="term" value="F:branched-chain amino acid transmembrane transporter activity"/>
    <property type="evidence" value="ECO:0007669"/>
    <property type="project" value="TreeGrafter"/>
</dbReference>
<gene>
    <name evidence="8" type="ORF">OO17_02575</name>
</gene>
<dbReference type="InterPro" id="IPR027417">
    <property type="entry name" value="P-loop_NTPase"/>
</dbReference>
<evidence type="ECO:0000256" key="5">
    <source>
        <dbReference type="ARBA" id="ARBA00022970"/>
    </source>
</evidence>
<evidence type="ECO:0000256" key="3">
    <source>
        <dbReference type="ARBA" id="ARBA00022741"/>
    </source>
</evidence>
<keyword evidence="3" id="KW-0547">Nucleotide-binding</keyword>
<dbReference type="PANTHER" id="PTHR43820:SF2">
    <property type="entry name" value="ABC TRANSPORTER ATP-BINDING PROTEIN"/>
    <property type="match status" value="1"/>
</dbReference>
<keyword evidence="5" id="KW-0029">Amino-acid transport</keyword>
<proteinExistence type="inferred from homology"/>
<dbReference type="SUPFAM" id="SSF52540">
    <property type="entry name" value="P-loop containing nucleoside triphosphate hydrolases"/>
    <property type="match status" value="1"/>
</dbReference>
<feature type="domain" description="ABC transporter" evidence="7">
    <location>
        <begin position="4"/>
        <end position="232"/>
    </location>
</feature>
<name>A0A0D7F4Q7_RHOPL</name>
<dbReference type="RefSeq" id="WP_044405360.1">
    <property type="nucleotide sequence ID" value="NZ_JXXE01000044.1"/>
</dbReference>
<dbReference type="PROSITE" id="PS00211">
    <property type="entry name" value="ABC_TRANSPORTER_1"/>
    <property type="match status" value="1"/>
</dbReference>
<dbReference type="GO" id="GO:0015807">
    <property type="term" value="P:L-amino acid transport"/>
    <property type="evidence" value="ECO:0007669"/>
    <property type="project" value="TreeGrafter"/>
</dbReference>
<dbReference type="InterPro" id="IPR003593">
    <property type="entry name" value="AAA+_ATPase"/>
</dbReference>
<evidence type="ECO:0000256" key="6">
    <source>
        <dbReference type="ARBA" id="ARBA00024722"/>
    </source>
</evidence>
<dbReference type="Pfam" id="PF00005">
    <property type="entry name" value="ABC_tran"/>
    <property type="match status" value="1"/>
</dbReference>
<comment type="function">
    <text evidence="6">Involved in beta-(1--&gt;2)glucan export. Transmembrane domains (TMD) form a pore in the inner membrane and the ATP-binding domain (NBD) is responsible for energy generation.</text>
</comment>
<keyword evidence="2" id="KW-0813">Transport</keyword>
<evidence type="ECO:0000313" key="9">
    <source>
        <dbReference type="Proteomes" id="UP000032515"/>
    </source>
</evidence>
<evidence type="ECO:0000256" key="1">
    <source>
        <dbReference type="ARBA" id="ARBA00005417"/>
    </source>
</evidence>
<sequence>MSLLEVDRINTLYGDSHVLFDLSIRVEQGEVVALFGRNGAGKTTTLRSIMGVLAPRSGAIRLDGKPIGGLPPSAIAAMGLQLVPEERAIFGGLTVEENLRIAALTAPNAWTFERIYQVFPRLKERRKSAGRSLSGGEQQMLAIARALIRDARIILLDEPFEGLAPLIVRDLVEVARSLAAEGRTMIVVEQNVAAALSFANRVYGLNNGHVVFEGTPAELSTNPELARDFLGVAS</sequence>
<dbReference type="GO" id="GO:0016887">
    <property type="term" value="F:ATP hydrolysis activity"/>
    <property type="evidence" value="ECO:0007669"/>
    <property type="project" value="InterPro"/>
</dbReference>
<dbReference type="PATRIC" id="fig|1076.23.peg.5048"/>
<dbReference type="InterPro" id="IPR003439">
    <property type="entry name" value="ABC_transporter-like_ATP-bd"/>
</dbReference>
<dbReference type="EMBL" id="JXXE01000044">
    <property type="protein sequence ID" value="KIZ47756.1"/>
    <property type="molecule type" value="Genomic_DNA"/>
</dbReference>
<dbReference type="Proteomes" id="UP000032515">
    <property type="component" value="Unassembled WGS sequence"/>
</dbReference>
<evidence type="ECO:0000256" key="2">
    <source>
        <dbReference type="ARBA" id="ARBA00022448"/>
    </source>
</evidence>
<dbReference type="GO" id="GO:0005524">
    <property type="term" value="F:ATP binding"/>
    <property type="evidence" value="ECO:0007669"/>
    <property type="project" value="UniProtKB-KW"/>
</dbReference>
<comment type="caution">
    <text evidence="8">The sequence shown here is derived from an EMBL/GenBank/DDBJ whole genome shotgun (WGS) entry which is preliminary data.</text>
</comment>
<organism evidence="8 9">
    <name type="scientific">Rhodopseudomonas palustris</name>
    <dbReference type="NCBI Taxonomy" id="1076"/>
    <lineage>
        <taxon>Bacteria</taxon>
        <taxon>Pseudomonadati</taxon>
        <taxon>Pseudomonadota</taxon>
        <taxon>Alphaproteobacteria</taxon>
        <taxon>Hyphomicrobiales</taxon>
        <taxon>Nitrobacteraceae</taxon>
        <taxon>Rhodopseudomonas</taxon>
    </lineage>
</organism>
<dbReference type="PROSITE" id="PS50893">
    <property type="entry name" value="ABC_TRANSPORTER_2"/>
    <property type="match status" value="1"/>
</dbReference>
<dbReference type="OrthoDB" id="9776369at2"/>
<protein>
    <submittedName>
        <fullName evidence="8">ABC transporter</fullName>
    </submittedName>
</protein>
<dbReference type="InterPro" id="IPR017871">
    <property type="entry name" value="ABC_transporter-like_CS"/>
</dbReference>
<evidence type="ECO:0000256" key="4">
    <source>
        <dbReference type="ARBA" id="ARBA00022840"/>
    </source>
</evidence>
<dbReference type="SMART" id="SM00382">
    <property type="entry name" value="AAA"/>
    <property type="match status" value="1"/>
</dbReference>
<accession>A0A0D7F4Q7</accession>